<keyword evidence="2" id="KW-0472">Membrane</keyword>
<sequence length="608" mass="68613">MVVITLLLLSSIVPLSKSADPWQIYLCNLFAVPEGYSGCDIKKHPFHIPALEPALPDLSRAVQDSVRSTVYNNEDDSSLQMELQQSGEPLFVKCKQSKDFNIFMAENEPLVEKILRIPDEKKRLETITKLGKIVTSDNTEELMVDTEDLNVECVNSKNIGEPAKRLQPIHFKIGLSLSGNETEEAIADQLEKSSLKRVLPIQNYQLNLQLDIKWMPWSCCSACCCSNDYCGVGYGVSEKKCKALQSHRSRMGYVSFMKVDKDKPVNINNLLKDHNNSLTEAEAAEVSVEFDNALSSNESDFIPLFSHFFHSDIKRTHVEEALNMVFKFRGETPDLYEVLPTDSQPFGRYGKVIEDQECDQSNPQKQSCSELDRCRRLHDQGIVYFTTTTTTFKPKVEDNSWKKSCQLVEFVDIVVDEEEESFLMKVGLNYRISLQIGLFDDDDKMHWQLGTSDIVPYDWSKSCSEQDLVVLPDNKSILLMGFSKEMVQTVITASVICRNHSNSYFVKFHIPYEEIASKYNNSILKWSGIIAGVISCLLVLVALQVYYEIRKKQQMIKELIAELEPPEEEPVVPAVPTPPPEGASVVEAEGVPTPPTATNTNVPNLPPV</sequence>
<dbReference type="Proteomes" id="UP000783686">
    <property type="component" value="Unassembled WGS sequence"/>
</dbReference>
<dbReference type="Proteomes" id="UP000614601">
    <property type="component" value="Unassembled WGS sequence"/>
</dbReference>
<name>A0A811KWU4_9BILA</name>
<keyword evidence="2" id="KW-1133">Transmembrane helix</keyword>
<evidence type="ECO:0000256" key="1">
    <source>
        <dbReference type="SAM" id="MobiDB-lite"/>
    </source>
</evidence>
<comment type="caution">
    <text evidence="4">The sequence shown here is derived from an EMBL/GenBank/DDBJ whole genome shotgun (WGS) entry which is preliminary data.</text>
</comment>
<evidence type="ECO:0000256" key="2">
    <source>
        <dbReference type="SAM" id="Phobius"/>
    </source>
</evidence>
<feature type="chain" id="PRO_5036408412" evidence="3">
    <location>
        <begin position="19"/>
        <end position="608"/>
    </location>
</feature>
<gene>
    <name evidence="4" type="ORF">BOKJ2_LOCUS8463</name>
</gene>
<feature type="signal peptide" evidence="3">
    <location>
        <begin position="1"/>
        <end position="18"/>
    </location>
</feature>
<evidence type="ECO:0000313" key="5">
    <source>
        <dbReference type="Proteomes" id="UP000614601"/>
    </source>
</evidence>
<reference evidence="4" key="1">
    <citation type="submission" date="2020-09" db="EMBL/GenBank/DDBJ databases">
        <authorList>
            <person name="Kikuchi T."/>
        </authorList>
    </citation>
    <scope>NUCLEOTIDE SEQUENCE</scope>
    <source>
        <strain evidence="4">SH1</strain>
    </source>
</reference>
<keyword evidence="2" id="KW-0812">Transmembrane</keyword>
<feature type="compositionally biased region" description="Low complexity" evidence="1">
    <location>
        <begin position="596"/>
        <end position="608"/>
    </location>
</feature>
<dbReference type="EMBL" id="CAJFDH010000004">
    <property type="protein sequence ID" value="CAD5219476.1"/>
    <property type="molecule type" value="Genomic_DNA"/>
</dbReference>
<dbReference type="OrthoDB" id="5820734at2759"/>
<feature type="transmembrane region" description="Helical" evidence="2">
    <location>
        <begin position="526"/>
        <end position="547"/>
    </location>
</feature>
<evidence type="ECO:0000313" key="4">
    <source>
        <dbReference type="EMBL" id="CAD5219476.1"/>
    </source>
</evidence>
<proteinExistence type="predicted"/>
<feature type="region of interest" description="Disordered" evidence="1">
    <location>
        <begin position="566"/>
        <end position="608"/>
    </location>
</feature>
<dbReference type="AlphaFoldDB" id="A0A811KWU4"/>
<evidence type="ECO:0000256" key="3">
    <source>
        <dbReference type="SAM" id="SignalP"/>
    </source>
</evidence>
<keyword evidence="3" id="KW-0732">Signal</keyword>
<organism evidence="4 5">
    <name type="scientific">Bursaphelenchus okinawaensis</name>
    <dbReference type="NCBI Taxonomy" id="465554"/>
    <lineage>
        <taxon>Eukaryota</taxon>
        <taxon>Metazoa</taxon>
        <taxon>Ecdysozoa</taxon>
        <taxon>Nematoda</taxon>
        <taxon>Chromadorea</taxon>
        <taxon>Rhabditida</taxon>
        <taxon>Tylenchina</taxon>
        <taxon>Tylenchomorpha</taxon>
        <taxon>Aphelenchoidea</taxon>
        <taxon>Aphelenchoididae</taxon>
        <taxon>Bursaphelenchus</taxon>
    </lineage>
</organism>
<dbReference type="EMBL" id="CAJFCW020000004">
    <property type="protein sequence ID" value="CAG9112567.1"/>
    <property type="molecule type" value="Genomic_DNA"/>
</dbReference>
<protein>
    <submittedName>
        <fullName evidence="4">Uncharacterized protein</fullName>
    </submittedName>
</protein>
<accession>A0A811KWU4</accession>
<keyword evidence="5" id="KW-1185">Reference proteome</keyword>